<dbReference type="InterPro" id="IPR003100">
    <property type="entry name" value="PAZ_dom"/>
</dbReference>
<dbReference type="SUPFAM" id="SSF53098">
    <property type="entry name" value="Ribonuclease H-like"/>
    <property type="match status" value="1"/>
</dbReference>
<dbReference type="AlphaFoldDB" id="U3KTP9"/>
<keyword evidence="2" id="KW-1133">Transmembrane helix</keyword>
<dbReference type="Pfam" id="PF02170">
    <property type="entry name" value="PAZ"/>
    <property type="match status" value="1"/>
</dbReference>
<organism evidence="5">
    <name type="scientific">Pleurobrachia bachei</name>
    <name type="common">Sea gooseberry</name>
    <dbReference type="NCBI Taxonomy" id="34499"/>
    <lineage>
        <taxon>Eukaryota</taxon>
        <taxon>Metazoa</taxon>
        <taxon>Ctenophora</taxon>
        <taxon>Tentaculata</taxon>
        <taxon>Cydippida</taxon>
        <taxon>Pleurobrachiidae</taxon>
        <taxon>Pleurobrachia</taxon>
    </lineage>
</organism>
<evidence type="ECO:0000259" key="3">
    <source>
        <dbReference type="PROSITE" id="PS50821"/>
    </source>
</evidence>
<reference evidence="5" key="1">
    <citation type="submission" date="2011-09" db="EMBL/GenBank/DDBJ databases">
        <title>Genome of the Ctenophore Pleurobrachia bachei.</title>
        <authorList>
            <person name="Kohn A.B."/>
            <person name="Moroz L."/>
        </authorList>
    </citation>
    <scope>NUCLEOTIDE SEQUENCE</scope>
</reference>
<dbReference type="Gene3D" id="3.40.50.2300">
    <property type="match status" value="1"/>
</dbReference>
<feature type="transmembrane region" description="Helical" evidence="2">
    <location>
        <begin position="685"/>
        <end position="705"/>
    </location>
</feature>
<dbReference type="InterPro" id="IPR032474">
    <property type="entry name" value="Argonaute_N"/>
</dbReference>
<feature type="domain" description="PAZ" evidence="3">
    <location>
        <begin position="209"/>
        <end position="316"/>
    </location>
</feature>
<sequence>MATRNKMITTPGTPGTKGTRVNLVSNNYKVTFTNPKLRIYQYDLQITQGDQDRIPSKAVHWKVYNDLKKSTLSANHWVYDGRRNLYAPRDITLEEEGDTTLGRDTFHYKLSGPVNSRNAQELVTAMTQHAVLPMDYISMMTLVIGQAFNNSGFETIARDYYDPSKDPTFRFRNGLELWSGVSASVTPTDGFGVTIRVLKSHQVMYPGGPLMDLAAKVLGVRNLPRNIDGRQSRTMGTLLKNLKVVTSHLGYERVYTVRGVFKESANQHMIDTEDGEISVKQYFLARYNINLRYPDLPLVTCGGQTKLPMELCTIKPNQPYFTNVDSATQADMIRQTCVRPADKKREIDATARTLVEKTNAFTGRDYGFTVDSRAVALTGRVLPSLTFGREHVSNGAWRMSKVLKGKSGDGKFSVFVVDIPNNPRAVDTLRTFTQKIITEAKRMEIGILELVSCGFIKSGDLQRSLTASTTPFNYMIMPDDSLYGTIKLCEGGGKITQCVKMNTVNKVVGGQRPPDMNTLNNILKKTNAKMNGTNWKVDVTGLPQKIMDRPTIILGADVTHFTGSNKPSIASVVGSCSKNLDAARYITRVRAIYPEEGRRSVEYIQGLQEMVREILMEFKRMLRCEPKRIIYYRDGVAEGQFEGIVMQELEQIQNACTSLQATYKPQISVVVCTKSEILEAEWKQAVPVFPVITIFCMMTVSLLWICGRCYHSISVTATVVVQGLSVTPPQSTTPIWPATMPEQDYSRTHPLTGTILQTRPNYGESFNQ</sequence>
<evidence type="ECO:0000313" key="5">
    <source>
        <dbReference type="EMBL" id="AEX15553.1"/>
    </source>
</evidence>
<dbReference type="PROSITE" id="PS50821">
    <property type="entry name" value="PAZ"/>
    <property type="match status" value="1"/>
</dbReference>
<accession>U3KTP9</accession>
<dbReference type="Pfam" id="PF16486">
    <property type="entry name" value="ArgoN"/>
    <property type="match status" value="1"/>
</dbReference>
<dbReference type="InterPro" id="IPR003165">
    <property type="entry name" value="Piwi"/>
</dbReference>
<dbReference type="CDD" id="cd02846">
    <property type="entry name" value="PAZ_argonaute_like"/>
    <property type="match status" value="1"/>
</dbReference>
<evidence type="ECO:0000259" key="4">
    <source>
        <dbReference type="PROSITE" id="PS50822"/>
    </source>
</evidence>
<dbReference type="Gene3D" id="2.170.260.10">
    <property type="entry name" value="paz domain"/>
    <property type="match status" value="1"/>
</dbReference>
<dbReference type="GO" id="GO:0003723">
    <property type="term" value="F:RNA binding"/>
    <property type="evidence" value="ECO:0007669"/>
    <property type="project" value="InterPro"/>
</dbReference>
<dbReference type="InterPro" id="IPR036085">
    <property type="entry name" value="PAZ_dom_sf"/>
</dbReference>
<comment type="similarity">
    <text evidence="1">Belongs to the argonaute family.</text>
</comment>
<proteinExistence type="evidence at transcript level"/>
<dbReference type="Gene3D" id="3.30.420.10">
    <property type="entry name" value="Ribonuclease H-like superfamily/Ribonuclease H"/>
    <property type="match status" value="1"/>
</dbReference>
<dbReference type="PANTHER" id="PTHR22891">
    <property type="entry name" value="EUKARYOTIC TRANSLATION INITIATION FACTOR 2C"/>
    <property type="match status" value="1"/>
</dbReference>
<dbReference type="PROSITE" id="PS50822">
    <property type="entry name" value="PIWI"/>
    <property type="match status" value="1"/>
</dbReference>
<evidence type="ECO:0000256" key="2">
    <source>
        <dbReference type="SAM" id="Phobius"/>
    </source>
</evidence>
<keyword evidence="2" id="KW-0472">Membrane</keyword>
<keyword evidence="2" id="KW-0812">Transmembrane</keyword>
<dbReference type="InterPro" id="IPR036397">
    <property type="entry name" value="RNaseH_sf"/>
</dbReference>
<dbReference type="SUPFAM" id="SSF101690">
    <property type="entry name" value="PAZ domain"/>
    <property type="match status" value="1"/>
</dbReference>
<feature type="domain" description="Piwi" evidence="4">
    <location>
        <begin position="496"/>
        <end position="675"/>
    </location>
</feature>
<dbReference type="InterPro" id="IPR012337">
    <property type="entry name" value="RNaseH-like_sf"/>
</dbReference>
<protein>
    <submittedName>
        <fullName evidence="5">Argonaute 3</fullName>
    </submittedName>
</protein>
<dbReference type="SMART" id="SM00950">
    <property type="entry name" value="Piwi"/>
    <property type="match status" value="1"/>
</dbReference>
<dbReference type="SMART" id="SM00949">
    <property type="entry name" value="PAZ"/>
    <property type="match status" value="1"/>
</dbReference>
<dbReference type="EMBL" id="JN798506">
    <property type="protein sequence ID" value="AEX15553.1"/>
    <property type="molecule type" value="mRNA"/>
</dbReference>
<evidence type="ECO:0000256" key="1">
    <source>
        <dbReference type="RuleBase" id="RU361178"/>
    </source>
</evidence>
<dbReference type="Pfam" id="PF02171">
    <property type="entry name" value="Piwi"/>
    <property type="match status" value="1"/>
</dbReference>
<name>U3KTP9_PLEBA</name>